<gene>
    <name evidence="1" type="ORF">L9F63_026496</name>
</gene>
<evidence type="ECO:0000313" key="2">
    <source>
        <dbReference type="Proteomes" id="UP001233999"/>
    </source>
</evidence>
<protein>
    <submittedName>
        <fullName evidence="1">Uncharacterized protein</fullName>
    </submittedName>
</protein>
<reference evidence="1" key="2">
    <citation type="submission" date="2023-05" db="EMBL/GenBank/DDBJ databases">
        <authorList>
            <person name="Fouks B."/>
        </authorList>
    </citation>
    <scope>NUCLEOTIDE SEQUENCE</scope>
    <source>
        <strain evidence="1">Stay&amp;Tobe</strain>
        <tissue evidence="1">Testes</tissue>
    </source>
</reference>
<reference evidence="1" key="1">
    <citation type="journal article" date="2023" name="IScience">
        <title>Live-bearing cockroach genome reveals convergent evolutionary mechanisms linked to viviparity in insects and beyond.</title>
        <authorList>
            <person name="Fouks B."/>
            <person name="Harrison M.C."/>
            <person name="Mikhailova A.A."/>
            <person name="Marchal E."/>
            <person name="English S."/>
            <person name="Carruthers M."/>
            <person name="Jennings E.C."/>
            <person name="Chiamaka E.L."/>
            <person name="Frigard R.A."/>
            <person name="Pippel M."/>
            <person name="Attardo G.M."/>
            <person name="Benoit J.B."/>
            <person name="Bornberg-Bauer E."/>
            <person name="Tobe S.S."/>
        </authorList>
    </citation>
    <scope>NUCLEOTIDE SEQUENCE</scope>
    <source>
        <strain evidence="1">Stay&amp;Tobe</strain>
    </source>
</reference>
<sequence>IWKIFFNVIDKFLCPDSNRYNNNGNNKHGSSSWNKQSSIMNKDFKRYFSTKKSPKELLTNTILIYAPY</sequence>
<dbReference type="Proteomes" id="UP001233999">
    <property type="component" value="Unassembled WGS sequence"/>
</dbReference>
<proteinExistence type="predicted"/>
<keyword evidence="2" id="KW-1185">Reference proteome</keyword>
<feature type="non-terminal residue" evidence="1">
    <location>
        <position position="68"/>
    </location>
</feature>
<evidence type="ECO:0000313" key="1">
    <source>
        <dbReference type="EMBL" id="KAJ9599655.1"/>
    </source>
</evidence>
<name>A0AAD8AJ26_DIPPU</name>
<dbReference type="AlphaFoldDB" id="A0AAD8AJ26"/>
<organism evidence="1 2">
    <name type="scientific">Diploptera punctata</name>
    <name type="common">Pacific beetle cockroach</name>
    <dbReference type="NCBI Taxonomy" id="6984"/>
    <lineage>
        <taxon>Eukaryota</taxon>
        <taxon>Metazoa</taxon>
        <taxon>Ecdysozoa</taxon>
        <taxon>Arthropoda</taxon>
        <taxon>Hexapoda</taxon>
        <taxon>Insecta</taxon>
        <taxon>Pterygota</taxon>
        <taxon>Neoptera</taxon>
        <taxon>Polyneoptera</taxon>
        <taxon>Dictyoptera</taxon>
        <taxon>Blattodea</taxon>
        <taxon>Blaberoidea</taxon>
        <taxon>Blaberidae</taxon>
        <taxon>Diplopterinae</taxon>
        <taxon>Diploptera</taxon>
    </lineage>
</organism>
<feature type="non-terminal residue" evidence="1">
    <location>
        <position position="1"/>
    </location>
</feature>
<dbReference type="EMBL" id="JASPKZ010000731">
    <property type="protein sequence ID" value="KAJ9599655.1"/>
    <property type="molecule type" value="Genomic_DNA"/>
</dbReference>
<accession>A0AAD8AJ26</accession>
<comment type="caution">
    <text evidence="1">The sequence shown here is derived from an EMBL/GenBank/DDBJ whole genome shotgun (WGS) entry which is preliminary data.</text>
</comment>